<evidence type="ECO:0000313" key="1">
    <source>
        <dbReference type="EMBL" id="MXU93133.1"/>
    </source>
</evidence>
<protein>
    <submittedName>
        <fullName evidence="1">Uncharacterized protein</fullName>
    </submittedName>
</protein>
<dbReference type="EMBL" id="GIFC01011050">
    <property type="protein sequence ID" value="MXU93133.1"/>
    <property type="molecule type" value="Transcribed_RNA"/>
</dbReference>
<proteinExistence type="predicted"/>
<dbReference type="AlphaFoldDB" id="A0A6B0UTN9"/>
<name>A0A6B0UTN9_IXORI</name>
<organism evidence="1">
    <name type="scientific">Ixodes ricinus</name>
    <name type="common">Common tick</name>
    <name type="synonym">Acarus ricinus</name>
    <dbReference type="NCBI Taxonomy" id="34613"/>
    <lineage>
        <taxon>Eukaryota</taxon>
        <taxon>Metazoa</taxon>
        <taxon>Ecdysozoa</taxon>
        <taxon>Arthropoda</taxon>
        <taxon>Chelicerata</taxon>
        <taxon>Arachnida</taxon>
        <taxon>Acari</taxon>
        <taxon>Parasitiformes</taxon>
        <taxon>Ixodida</taxon>
        <taxon>Ixodoidea</taxon>
        <taxon>Ixodidae</taxon>
        <taxon>Ixodinae</taxon>
        <taxon>Ixodes</taxon>
    </lineage>
</organism>
<sequence length="141" mass="16238">MERSSRRRFFCLFCFLGLRKRAERFARGRSLRELAAARAEVLYLVRSPASRRSGQRGRSSFGRAGNFVDCGVGVSCAKRVARTARRFLFDSRSERHVAYHLSSTHQWERYVQLQRLCSATCFVRDSAGPGRVYHLPPPHRS</sequence>
<reference evidence="1" key="1">
    <citation type="submission" date="2019-12" db="EMBL/GenBank/DDBJ databases">
        <title>An insight into the sialome of adult female Ixodes ricinus ticks feeding for 6 days.</title>
        <authorList>
            <person name="Perner J."/>
            <person name="Ribeiro J.M.C."/>
        </authorList>
    </citation>
    <scope>NUCLEOTIDE SEQUENCE</scope>
    <source>
        <strain evidence="1">Semi-engorged</strain>
        <tissue evidence="1">Salivary glands</tissue>
    </source>
</reference>
<accession>A0A6B0UTN9</accession>